<dbReference type="PANTHER" id="PTHR12815">
    <property type="entry name" value="SORTING AND ASSEMBLY MACHINERY SAMM50 PROTEIN FAMILY MEMBER"/>
    <property type="match status" value="1"/>
</dbReference>
<dbReference type="GO" id="GO:0009658">
    <property type="term" value="P:chloroplast organization"/>
    <property type="evidence" value="ECO:0007669"/>
    <property type="project" value="TreeGrafter"/>
</dbReference>
<dbReference type="Gramene" id="QL01p019375:mrna">
    <property type="protein sequence ID" value="QL01p019375:mrna"/>
    <property type="gene ID" value="QL01p019375"/>
</dbReference>
<dbReference type="GO" id="GO:0009793">
    <property type="term" value="P:embryo development ending in seed dormancy"/>
    <property type="evidence" value="ECO:0007669"/>
    <property type="project" value="TreeGrafter"/>
</dbReference>
<dbReference type="InterPro" id="IPR039910">
    <property type="entry name" value="D15-like"/>
</dbReference>
<organism evidence="1 2">
    <name type="scientific">Quercus lobata</name>
    <name type="common">Valley oak</name>
    <dbReference type="NCBI Taxonomy" id="97700"/>
    <lineage>
        <taxon>Eukaryota</taxon>
        <taxon>Viridiplantae</taxon>
        <taxon>Streptophyta</taxon>
        <taxon>Embryophyta</taxon>
        <taxon>Tracheophyta</taxon>
        <taxon>Spermatophyta</taxon>
        <taxon>Magnoliopsida</taxon>
        <taxon>eudicotyledons</taxon>
        <taxon>Gunneridae</taxon>
        <taxon>Pentapetalae</taxon>
        <taxon>rosids</taxon>
        <taxon>fabids</taxon>
        <taxon>Fagales</taxon>
        <taxon>Fagaceae</taxon>
        <taxon>Quercus</taxon>
    </lineage>
</organism>
<dbReference type="PANTHER" id="PTHR12815:SF40">
    <property type="entry name" value="OUTER ENVELOPE PROTEIN 36, CHLOROPLASTIC-RELATED"/>
    <property type="match status" value="1"/>
</dbReference>
<accession>A0A7N2KMY9</accession>
<evidence type="ECO:0000313" key="2">
    <source>
        <dbReference type="Proteomes" id="UP000594261"/>
    </source>
</evidence>
<dbReference type="EnsemblPlants" id="QL01p019375:mrna">
    <property type="protein sequence ID" value="QL01p019375:mrna"/>
    <property type="gene ID" value="QL01p019375"/>
</dbReference>
<dbReference type="AlphaFoldDB" id="A0A7N2KMY9"/>
<proteinExistence type="predicted"/>
<dbReference type="GO" id="GO:0016020">
    <property type="term" value="C:membrane"/>
    <property type="evidence" value="ECO:0007669"/>
    <property type="project" value="TreeGrafter"/>
</dbReference>
<dbReference type="InParanoid" id="A0A7N2KMY9"/>
<reference evidence="1 2" key="1">
    <citation type="journal article" date="2016" name="G3 (Bethesda)">
        <title>First Draft Assembly and Annotation of the Genome of a California Endemic Oak Quercus lobata Nee (Fagaceae).</title>
        <authorList>
            <person name="Sork V.L."/>
            <person name="Fitz-Gibbon S.T."/>
            <person name="Puiu D."/>
            <person name="Crepeau M."/>
            <person name="Gugger P.F."/>
            <person name="Sherman R."/>
            <person name="Stevens K."/>
            <person name="Langley C.H."/>
            <person name="Pellegrini M."/>
            <person name="Salzberg S.L."/>
        </authorList>
    </citation>
    <scope>NUCLEOTIDE SEQUENCE [LARGE SCALE GENOMIC DNA]</scope>
    <source>
        <strain evidence="1 2">cv. SW786</strain>
    </source>
</reference>
<reference evidence="1" key="2">
    <citation type="submission" date="2021-01" db="UniProtKB">
        <authorList>
            <consortium name="EnsemblPlants"/>
        </authorList>
    </citation>
    <scope>IDENTIFICATION</scope>
</reference>
<sequence>MLEGAIFLDCGTDLGSGIHVPVWTEAVVRLMAESIKTRFGGSAKLNREVLQLGRWWLQKIRSKVIWIFGVGLSMGSEFGNPALRQGKPGCGVGLGYGLRFKSQFGHFQVDYAINAFQQKTVYFGISNLAS</sequence>
<evidence type="ECO:0008006" key="3">
    <source>
        <dbReference type="Google" id="ProtNLM"/>
    </source>
</evidence>
<dbReference type="Proteomes" id="UP000594261">
    <property type="component" value="Chromosome 1"/>
</dbReference>
<dbReference type="EMBL" id="LRBV02000001">
    <property type="status" value="NOT_ANNOTATED_CDS"/>
    <property type="molecule type" value="Genomic_DNA"/>
</dbReference>
<evidence type="ECO:0000313" key="1">
    <source>
        <dbReference type="EnsemblPlants" id="QL01p019375:mrna"/>
    </source>
</evidence>
<name>A0A7N2KMY9_QUELO</name>
<protein>
    <recommendedName>
        <fullName evidence="3">Bacterial surface antigen (D15) domain-containing protein</fullName>
    </recommendedName>
</protein>
<keyword evidence="2" id="KW-1185">Reference proteome</keyword>